<keyword evidence="2" id="KW-0472">Membrane</keyword>
<gene>
    <name evidence="3" type="ORF">SacxiDRAFT_3152</name>
</gene>
<dbReference type="HOGENOM" id="CLU_069355_0_0_11"/>
<feature type="compositionally biased region" description="Low complexity" evidence="1">
    <location>
        <begin position="278"/>
        <end position="290"/>
    </location>
</feature>
<sequence>MANGKQQKGAKGTKGASKKGSVASARGSVVNGKQTPWGTIAAVVGIVLLAAGVFGYYYVASSDQRAQRDREEAAAAFTPDQKNPDPSGKIEGVVKQEYEGGAHVLPTERVAYDKTPPYGGPHDGYWAACTGVVYPEAVRSENMVHSLEHGAVWIAYNPDKIKGEALDQLKLRVDGEPFMMMSPYPGLDTPIALQSWGHQLKLDSAEDERIDQFIAALRRNPNTYPEIGASCDALGPGMFDPDNPPAFNAEPPGPDAKPMDYQGSTGAPEDNLGTQVPQQQQQSSSAPSEE</sequence>
<name>I0V5F5_9PSEU</name>
<dbReference type="EMBL" id="JH636049">
    <property type="protein sequence ID" value="EID55358.1"/>
    <property type="molecule type" value="Genomic_DNA"/>
</dbReference>
<keyword evidence="2" id="KW-1133">Transmembrane helix</keyword>
<feature type="compositionally biased region" description="Low complexity" evidence="1">
    <location>
        <begin position="1"/>
        <end position="28"/>
    </location>
</feature>
<evidence type="ECO:0000256" key="2">
    <source>
        <dbReference type="SAM" id="Phobius"/>
    </source>
</evidence>
<feature type="transmembrane region" description="Helical" evidence="2">
    <location>
        <begin position="37"/>
        <end position="60"/>
    </location>
</feature>
<evidence type="ECO:0000313" key="3">
    <source>
        <dbReference type="EMBL" id="EID55358.1"/>
    </source>
</evidence>
<dbReference type="STRING" id="882086.SacxiDRAFT_3152"/>
<feature type="region of interest" description="Disordered" evidence="1">
    <location>
        <begin position="70"/>
        <end position="89"/>
    </location>
</feature>
<proteinExistence type="predicted"/>
<protein>
    <recommendedName>
        <fullName evidence="5">DUF3105 domain-containing protein</fullName>
    </recommendedName>
</protein>
<evidence type="ECO:0000256" key="1">
    <source>
        <dbReference type="SAM" id="MobiDB-lite"/>
    </source>
</evidence>
<dbReference type="OrthoDB" id="164831at2"/>
<evidence type="ECO:0008006" key="5">
    <source>
        <dbReference type="Google" id="ProtNLM"/>
    </source>
</evidence>
<keyword evidence="2" id="KW-0812">Transmembrane</keyword>
<organism evidence="3 4">
    <name type="scientific">Saccharomonospora xinjiangensis XJ-54</name>
    <dbReference type="NCBI Taxonomy" id="882086"/>
    <lineage>
        <taxon>Bacteria</taxon>
        <taxon>Bacillati</taxon>
        <taxon>Actinomycetota</taxon>
        <taxon>Actinomycetes</taxon>
        <taxon>Pseudonocardiales</taxon>
        <taxon>Pseudonocardiaceae</taxon>
        <taxon>Saccharomonospora</taxon>
    </lineage>
</organism>
<feature type="region of interest" description="Disordered" evidence="1">
    <location>
        <begin position="233"/>
        <end position="290"/>
    </location>
</feature>
<accession>I0V5F5</accession>
<dbReference type="eggNOG" id="COG3415">
    <property type="taxonomic scope" value="Bacteria"/>
</dbReference>
<reference evidence="3 4" key="1">
    <citation type="submission" date="2012-01" db="EMBL/GenBank/DDBJ databases">
        <title>Improved High-Quality Draft sequence of Saccharomonospora xinjiangensis XJ-54.</title>
        <authorList>
            <consortium name="US DOE Joint Genome Institute"/>
            <person name="Lucas S."/>
            <person name="Han J."/>
            <person name="Lapidus A."/>
            <person name="Cheng J.-F."/>
            <person name="Goodwin L."/>
            <person name="Pitluck S."/>
            <person name="Peters L."/>
            <person name="Mikhailova N."/>
            <person name="Teshima H."/>
            <person name="Detter J.C."/>
            <person name="Han C."/>
            <person name="Tapia R."/>
            <person name="Land M."/>
            <person name="Hauser L."/>
            <person name="Kyrpides N."/>
            <person name="Ivanova N."/>
            <person name="Pagani I."/>
            <person name="Brambilla E.-M."/>
            <person name="Klenk H.-P."/>
            <person name="Woyke T."/>
        </authorList>
    </citation>
    <scope>NUCLEOTIDE SEQUENCE [LARGE SCALE GENOMIC DNA]</scope>
    <source>
        <strain evidence="3 4">XJ-54</strain>
    </source>
</reference>
<dbReference type="Proteomes" id="UP000004691">
    <property type="component" value="Unassembled WGS sequence"/>
</dbReference>
<keyword evidence="4" id="KW-1185">Reference proteome</keyword>
<evidence type="ECO:0000313" key="4">
    <source>
        <dbReference type="Proteomes" id="UP000004691"/>
    </source>
</evidence>
<dbReference type="RefSeq" id="WP_006239514.1">
    <property type="nucleotide sequence ID" value="NZ_JH636049.1"/>
</dbReference>
<dbReference type="Pfam" id="PF11303">
    <property type="entry name" value="DUF3105"/>
    <property type="match status" value="1"/>
</dbReference>
<dbReference type="AlphaFoldDB" id="I0V5F5"/>
<feature type="region of interest" description="Disordered" evidence="1">
    <location>
        <begin position="1"/>
        <end position="29"/>
    </location>
</feature>
<dbReference type="InterPro" id="IPR021454">
    <property type="entry name" value="DUF3105"/>
</dbReference>